<dbReference type="Pfam" id="PF00082">
    <property type="entry name" value="Peptidase_S8"/>
    <property type="match status" value="1"/>
</dbReference>
<sequence length="164" mass="17398">MLCISSGTTEDSEILRKAVAHAEENGAVVIAAVGNDNVREPNKVYYPAEYETVIGIGAIDNNDTVADFSQRNGVFAVTQGKDVMALSLNGTIKKYSGTSYANARAAGIIAGLLSQVPDSTPKDVRTAIAMSAVDLGEQGYDCDYGWGKINVYGALLMLMNLQIK</sequence>
<evidence type="ECO:0000256" key="3">
    <source>
        <dbReference type="ARBA" id="ARBA00022801"/>
    </source>
</evidence>
<evidence type="ECO:0000313" key="7">
    <source>
        <dbReference type="EMBL" id="MBP1926531.1"/>
    </source>
</evidence>
<keyword evidence="4" id="KW-0720">Serine protease</keyword>
<dbReference type="PANTHER" id="PTHR43806:SF11">
    <property type="entry name" value="CEREVISIN-RELATED"/>
    <property type="match status" value="1"/>
</dbReference>
<evidence type="ECO:0000256" key="4">
    <source>
        <dbReference type="ARBA" id="ARBA00022825"/>
    </source>
</evidence>
<dbReference type="InterPro" id="IPR036852">
    <property type="entry name" value="Peptidase_S8/S53_dom_sf"/>
</dbReference>
<dbReference type="EMBL" id="JAGGKS010000007">
    <property type="protein sequence ID" value="MBP1926531.1"/>
    <property type="molecule type" value="Genomic_DNA"/>
</dbReference>
<comment type="similarity">
    <text evidence="1 5">Belongs to the peptidase S8 family.</text>
</comment>
<comment type="caution">
    <text evidence="5">Lacks conserved residue(s) required for the propagation of feature annotation.</text>
</comment>
<organism evidence="7 8">
    <name type="scientific">Sedimentibacter acidaminivorans</name>
    <dbReference type="NCBI Taxonomy" id="913099"/>
    <lineage>
        <taxon>Bacteria</taxon>
        <taxon>Bacillati</taxon>
        <taxon>Bacillota</taxon>
        <taxon>Tissierellia</taxon>
        <taxon>Sedimentibacter</taxon>
    </lineage>
</organism>
<keyword evidence="2 7" id="KW-0645">Protease</keyword>
<dbReference type="InterPro" id="IPR000209">
    <property type="entry name" value="Peptidase_S8/S53_dom"/>
</dbReference>
<dbReference type="Gene3D" id="3.40.50.200">
    <property type="entry name" value="Peptidase S8/S53 domain"/>
    <property type="match status" value="1"/>
</dbReference>
<proteinExistence type="inferred from homology"/>
<evidence type="ECO:0000256" key="1">
    <source>
        <dbReference type="ARBA" id="ARBA00011073"/>
    </source>
</evidence>
<feature type="domain" description="Peptidase S8/S53" evidence="6">
    <location>
        <begin position="3"/>
        <end position="147"/>
    </location>
</feature>
<dbReference type="PROSITE" id="PS51892">
    <property type="entry name" value="SUBTILASE"/>
    <property type="match status" value="1"/>
</dbReference>
<gene>
    <name evidence="7" type="ORF">J2Z76_002400</name>
</gene>
<dbReference type="GO" id="GO:0008233">
    <property type="term" value="F:peptidase activity"/>
    <property type="evidence" value="ECO:0007669"/>
    <property type="project" value="UniProtKB-KW"/>
</dbReference>
<keyword evidence="8" id="KW-1185">Reference proteome</keyword>
<dbReference type="GO" id="GO:0006508">
    <property type="term" value="P:proteolysis"/>
    <property type="evidence" value="ECO:0007669"/>
    <property type="project" value="UniProtKB-KW"/>
</dbReference>
<accession>A0ABS4GFS4</accession>
<evidence type="ECO:0000313" key="8">
    <source>
        <dbReference type="Proteomes" id="UP001519342"/>
    </source>
</evidence>
<name>A0ABS4GFS4_9FIRM</name>
<evidence type="ECO:0000256" key="5">
    <source>
        <dbReference type="PROSITE-ProRule" id="PRU01240"/>
    </source>
</evidence>
<dbReference type="SUPFAM" id="SSF52743">
    <property type="entry name" value="Subtilisin-like"/>
    <property type="match status" value="1"/>
</dbReference>
<evidence type="ECO:0000259" key="6">
    <source>
        <dbReference type="Pfam" id="PF00082"/>
    </source>
</evidence>
<dbReference type="Proteomes" id="UP001519342">
    <property type="component" value="Unassembled WGS sequence"/>
</dbReference>
<protein>
    <submittedName>
        <fullName evidence="7">Subtilisin family serine protease</fullName>
    </submittedName>
</protein>
<comment type="caution">
    <text evidence="7">The sequence shown here is derived from an EMBL/GenBank/DDBJ whole genome shotgun (WGS) entry which is preliminary data.</text>
</comment>
<keyword evidence="3" id="KW-0378">Hydrolase</keyword>
<evidence type="ECO:0000256" key="2">
    <source>
        <dbReference type="ARBA" id="ARBA00022670"/>
    </source>
</evidence>
<dbReference type="PANTHER" id="PTHR43806">
    <property type="entry name" value="PEPTIDASE S8"/>
    <property type="match status" value="1"/>
</dbReference>
<dbReference type="InterPro" id="IPR050131">
    <property type="entry name" value="Peptidase_S8_subtilisin-like"/>
</dbReference>
<reference evidence="7 8" key="1">
    <citation type="submission" date="2021-03" db="EMBL/GenBank/DDBJ databases">
        <title>Genomic Encyclopedia of Type Strains, Phase IV (KMG-IV): sequencing the most valuable type-strain genomes for metagenomic binning, comparative biology and taxonomic classification.</title>
        <authorList>
            <person name="Goeker M."/>
        </authorList>
    </citation>
    <scope>NUCLEOTIDE SEQUENCE [LARGE SCALE GENOMIC DNA]</scope>
    <source>
        <strain evidence="7 8">DSM 24004</strain>
    </source>
</reference>